<evidence type="ECO:0000313" key="4">
    <source>
        <dbReference type="Proteomes" id="UP001166286"/>
    </source>
</evidence>
<feature type="domain" description="DUF6594" evidence="2">
    <location>
        <begin position="40"/>
        <end position="305"/>
    </location>
</feature>
<dbReference type="EMBL" id="JAFEKC020000008">
    <property type="protein sequence ID" value="KAK0513211.1"/>
    <property type="molecule type" value="Genomic_DNA"/>
</dbReference>
<feature type="transmembrane region" description="Helical" evidence="1">
    <location>
        <begin position="241"/>
        <end position="261"/>
    </location>
</feature>
<dbReference type="InterPro" id="IPR046529">
    <property type="entry name" value="DUF6594"/>
</dbReference>
<name>A0AA39R370_9LECA</name>
<feature type="transmembrane region" description="Helical" evidence="1">
    <location>
        <begin position="293"/>
        <end position="310"/>
    </location>
</feature>
<keyword evidence="1" id="KW-0812">Transmembrane</keyword>
<dbReference type="Pfam" id="PF20237">
    <property type="entry name" value="DUF6594"/>
    <property type="match status" value="1"/>
</dbReference>
<evidence type="ECO:0000259" key="2">
    <source>
        <dbReference type="Pfam" id="PF20237"/>
    </source>
</evidence>
<comment type="caution">
    <text evidence="3">The sequence shown here is derived from an EMBL/GenBank/DDBJ whole genome shotgun (WGS) entry which is preliminary data.</text>
</comment>
<keyword evidence="1" id="KW-1133">Transmembrane helix</keyword>
<dbReference type="PANTHER" id="PTHR34502:SF5">
    <property type="entry name" value="DUF6594 DOMAIN-CONTAINING PROTEIN"/>
    <property type="match status" value="1"/>
</dbReference>
<organism evidence="3 4">
    <name type="scientific">Cladonia borealis</name>
    <dbReference type="NCBI Taxonomy" id="184061"/>
    <lineage>
        <taxon>Eukaryota</taxon>
        <taxon>Fungi</taxon>
        <taxon>Dikarya</taxon>
        <taxon>Ascomycota</taxon>
        <taxon>Pezizomycotina</taxon>
        <taxon>Lecanoromycetes</taxon>
        <taxon>OSLEUM clade</taxon>
        <taxon>Lecanoromycetidae</taxon>
        <taxon>Lecanorales</taxon>
        <taxon>Lecanorineae</taxon>
        <taxon>Cladoniaceae</taxon>
        <taxon>Cladonia</taxon>
    </lineage>
</organism>
<evidence type="ECO:0000313" key="3">
    <source>
        <dbReference type="EMBL" id="KAK0513211.1"/>
    </source>
</evidence>
<keyword evidence="4" id="KW-1185">Reference proteome</keyword>
<dbReference type="PANTHER" id="PTHR34502">
    <property type="entry name" value="DUF6594 DOMAIN-CONTAINING PROTEIN-RELATED"/>
    <property type="match status" value="1"/>
</dbReference>
<feature type="transmembrane region" description="Helical" evidence="1">
    <location>
        <begin position="267"/>
        <end position="286"/>
    </location>
</feature>
<proteinExistence type="predicted"/>
<dbReference type="Proteomes" id="UP001166286">
    <property type="component" value="Unassembled WGS sequence"/>
</dbReference>
<sequence>MAQEHNSGLNPSTRIGMLNTVINHEKVSSYRETAWPPRSYSSMAEILGNEAGLAIYRRFATLNAQNLLYLQSELINLEAELKKLVLDDSSSDDEQRRVFQSDIGALKSAPADATAGKQWRKILEIRVKLKEYNDALLQHSHLYQLPEANSHDLRVLREWYGDPDLGALFLPLPEGNAWNEEMTKDLVALSVRKTDGDVFTRWITEKIMPKYHQKIGYKLRKTTANGIYDYRDSKFNSTANTISIILSSLIPPASIFALYYVNHTPVRLGLIMIFSAILAACLAIFTAARRVEIFAATVALASVQVVFIGTNNGGSTVP</sequence>
<protein>
    <recommendedName>
        <fullName evidence="2">DUF6594 domain-containing protein</fullName>
    </recommendedName>
</protein>
<gene>
    <name evidence="3" type="ORF">JMJ35_004197</name>
</gene>
<evidence type="ECO:0000256" key="1">
    <source>
        <dbReference type="SAM" id="Phobius"/>
    </source>
</evidence>
<dbReference type="AlphaFoldDB" id="A0AA39R370"/>
<accession>A0AA39R370</accession>
<keyword evidence="1" id="KW-0472">Membrane</keyword>
<reference evidence="3" key="1">
    <citation type="submission" date="2023-03" db="EMBL/GenBank/DDBJ databases">
        <title>Complete genome of Cladonia borealis.</title>
        <authorList>
            <person name="Park H."/>
        </authorList>
    </citation>
    <scope>NUCLEOTIDE SEQUENCE</scope>
    <source>
        <strain evidence="3">ANT050790</strain>
    </source>
</reference>